<keyword evidence="7" id="KW-0997">Cell inner membrane</keyword>
<feature type="binding site" evidence="22">
    <location>
        <position position="35"/>
    </location>
    <ligand>
        <name>ATP</name>
        <dbReference type="ChEBI" id="CHEBI:30616"/>
    </ligand>
</feature>
<dbReference type="GO" id="GO:0005524">
    <property type="term" value="F:ATP binding"/>
    <property type="evidence" value="ECO:0007669"/>
    <property type="project" value="UniProtKB-KW"/>
</dbReference>
<feature type="binding site" evidence="22">
    <location>
        <position position="23"/>
    </location>
    <ligand>
        <name>ATP</name>
        <dbReference type="ChEBI" id="CHEBI:30616"/>
    </ligand>
</feature>
<feature type="binding site" evidence="21">
    <location>
        <position position="105"/>
    </location>
    <ligand>
        <name>substrate</name>
    </ligand>
</feature>
<keyword evidence="15 24" id="KW-1133">Transmembrane helix</keyword>
<evidence type="ECO:0000256" key="15">
    <source>
        <dbReference type="ARBA" id="ARBA00022989"/>
    </source>
</evidence>
<evidence type="ECO:0000256" key="9">
    <source>
        <dbReference type="ARBA" id="ARBA00022692"/>
    </source>
</evidence>
<keyword evidence="5" id="KW-1003">Cell membrane</keyword>
<evidence type="ECO:0000256" key="6">
    <source>
        <dbReference type="ARBA" id="ARBA00022516"/>
    </source>
</evidence>
<evidence type="ECO:0000256" key="7">
    <source>
        <dbReference type="ARBA" id="ARBA00022519"/>
    </source>
</evidence>
<comment type="caution">
    <text evidence="26">The sequence shown here is derived from an EMBL/GenBank/DDBJ whole genome shotgun (WGS) entry which is preliminary data.</text>
</comment>
<keyword evidence="13 22" id="KW-0067">ATP-binding</keyword>
<evidence type="ECO:0000256" key="16">
    <source>
        <dbReference type="ARBA" id="ARBA00023098"/>
    </source>
</evidence>
<keyword evidence="6" id="KW-0444">Lipid biosynthesis</keyword>
<reference evidence="26 28" key="1">
    <citation type="submission" date="2023-07" db="EMBL/GenBank/DDBJ databases">
        <title>Unpublished Manusciprt.</title>
        <authorList>
            <person name="Aydin F."/>
            <person name="Tarhane S."/>
            <person name="Saticioglu I.B."/>
            <person name="Karakaya E."/>
            <person name="Abay S."/>
            <person name="Guran O."/>
            <person name="Bozkurt E."/>
            <person name="Uzum N."/>
            <person name="Olgun K."/>
            <person name="Jablonski D."/>
        </authorList>
    </citation>
    <scope>NUCLEOTIDE SEQUENCE</scope>
    <source>
        <strain evidence="28">faydin-H75</strain>
        <strain evidence="26">Faydin-H76</strain>
    </source>
</reference>
<dbReference type="GO" id="GO:0004143">
    <property type="term" value="F:ATP-dependent diacylglycerol kinase activity"/>
    <property type="evidence" value="ECO:0007669"/>
    <property type="project" value="UniProtKB-EC"/>
</dbReference>
<feature type="active site" description="Proton acceptor" evidence="20">
    <location>
        <position position="76"/>
    </location>
</feature>
<feature type="transmembrane region" description="Helical" evidence="24">
    <location>
        <begin position="103"/>
        <end position="124"/>
    </location>
</feature>
<feature type="binding site" evidence="22">
    <location>
        <position position="83"/>
    </location>
    <ligand>
        <name>ATP</name>
        <dbReference type="ChEBI" id="CHEBI:30616"/>
    </ligand>
</feature>
<dbReference type="AlphaFoldDB" id="A0AA90PJF7"/>
<evidence type="ECO:0000256" key="12">
    <source>
        <dbReference type="ARBA" id="ARBA00022777"/>
    </source>
</evidence>
<evidence type="ECO:0000256" key="3">
    <source>
        <dbReference type="ARBA" id="ARBA00012133"/>
    </source>
</evidence>
<evidence type="ECO:0000313" key="25">
    <source>
        <dbReference type="EMBL" id="MDO7253045.1"/>
    </source>
</evidence>
<reference evidence="25" key="2">
    <citation type="submission" date="2023-07" db="EMBL/GenBank/DDBJ databases">
        <authorList>
            <person name="Aydin F."/>
            <person name="Tarhane S."/>
            <person name="Saticioglu I.B."/>
            <person name="Karakaya E."/>
            <person name="Abay S."/>
            <person name="Guran O."/>
            <person name="Bozkurt E."/>
            <person name="Uzum N."/>
            <person name="Olgun K."/>
            <person name="Jablonski D."/>
        </authorList>
    </citation>
    <scope>NUCLEOTIDE SEQUENCE</scope>
    <source>
        <strain evidence="25">Faydin-H75</strain>
    </source>
</reference>
<dbReference type="PANTHER" id="PTHR34299">
    <property type="entry name" value="DIACYLGLYCEROL KINASE"/>
    <property type="match status" value="1"/>
</dbReference>
<dbReference type="GO" id="GO:0046872">
    <property type="term" value="F:metal ion binding"/>
    <property type="evidence" value="ECO:0007669"/>
    <property type="project" value="UniProtKB-KW"/>
</dbReference>
<dbReference type="Gene3D" id="1.10.287.3610">
    <property type="match status" value="1"/>
</dbReference>
<keyword evidence="18" id="KW-0594">Phospholipid biosynthesis</keyword>
<comment type="catalytic activity">
    <reaction evidence="24">
        <text>a 1,2-diacyl-sn-glycerol + ATP = a 1,2-diacyl-sn-glycero-3-phosphate + ADP + H(+)</text>
        <dbReference type="Rhea" id="RHEA:10272"/>
        <dbReference type="ChEBI" id="CHEBI:15378"/>
        <dbReference type="ChEBI" id="CHEBI:17815"/>
        <dbReference type="ChEBI" id="CHEBI:30616"/>
        <dbReference type="ChEBI" id="CHEBI:58608"/>
        <dbReference type="ChEBI" id="CHEBI:456216"/>
        <dbReference type="EC" id="2.7.1.107"/>
    </reaction>
</comment>
<evidence type="ECO:0000313" key="28">
    <source>
        <dbReference type="Proteomes" id="UP001240777"/>
    </source>
</evidence>
<evidence type="ECO:0000256" key="5">
    <source>
        <dbReference type="ARBA" id="ARBA00022475"/>
    </source>
</evidence>
<protein>
    <recommendedName>
        <fullName evidence="4 24">Diacylglycerol kinase</fullName>
        <ecNumber evidence="3 24">2.7.1.107</ecNumber>
    </recommendedName>
</protein>
<evidence type="ECO:0000256" key="19">
    <source>
        <dbReference type="ARBA" id="ARBA00023264"/>
    </source>
</evidence>
<keyword evidence="8 24" id="KW-0808">Transferase</keyword>
<proteinExistence type="inferred from homology"/>
<reference evidence="25 27" key="3">
    <citation type="journal article" date="2024" name="Syst. Appl. Microbiol.">
        <title>Helicobacter cappadocius sp. nov., from lizards: The first psychrotrophic Helicobacter species.</title>
        <authorList>
            <person name="Aydin F."/>
            <person name="Tarhane S."/>
            <person name="Karakaya E."/>
            <person name="Abay S."/>
            <person name="Kayman T."/>
            <person name="Guran O."/>
            <person name="Bozkurt E."/>
            <person name="Uzum N."/>
            <person name="Avci A."/>
            <person name="Olgun K."/>
            <person name="Jablonski D."/>
            <person name="Guran C."/>
            <person name="Burcin Saticioglu I."/>
        </authorList>
    </citation>
    <scope>NUCLEOTIDE SEQUENCE [LARGE SCALE GENOMIC DNA]</scope>
    <source>
        <strain evidence="25">Faydin-H75</strain>
        <strain evidence="27">faydin-H76</strain>
    </source>
</reference>
<evidence type="ECO:0000256" key="14">
    <source>
        <dbReference type="ARBA" id="ARBA00022842"/>
    </source>
</evidence>
<dbReference type="Proteomes" id="UP001177258">
    <property type="component" value="Unassembled WGS sequence"/>
</dbReference>
<keyword evidence="17 24" id="KW-0472">Membrane</keyword>
<feature type="binding site" evidence="21">
    <location>
        <position position="76"/>
    </location>
    <ligand>
        <name>substrate</name>
    </ligand>
</feature>
<keyword evidence="12 24" id="KW-0418">Kinase</keyword>
<evidence type="ECO:0000256" key="4">
    <source>
        <dbReference type="ARBA" id="ARBA00017575"/>
    </source>
</evidence>
<comment type="similarity">
    <text evidence="2 24">Belongs to the bacterial diacylglycerol kinase family.</text>
</comment>
<feature type="transmembrane region" description="Helical" evidence="24">
    <location>
        <begin position="41"/>
        <end position="59"/>
    </location>
</feature>
<evidence type="ECO:0000256" key="11">
    <source>
        <dbReference type="ARBA" id="ARBA00022741"/>
    </source>
</evidence>
<dbReference type="PANTHER" id="PTHR34299:SF1">
    <property type="entry name" value="DIACYLGLYCEROL KINASE"/>
    <property type="match status" value="1"/>
</dbReference>
<evidence type="ECO:0000256" key="24">
    <source>
        <dbReference type="RuleBase" id="RU363065"/>
    </source>
</evidence>
<comment type="function">
    <text evidence="24">Catalyzes the ATP-dependent phosphorylation of sn-l,2-diacylglycerol (DAG) to phosphatidic acid. Involved in the recycling of diacylglycerol produced as a by-product during membrane-derived oligosaccharide (MDO) biosynthesis.</text>
</comment>
<dbReference type="InterPro" id="IPR036945">
    <property type="entry name" value="DAGK_sf"/>
</dbReference>
<dbReference type="GO" id="GO:0006654">
    <property type="term" value="P:phosphatidic acid biosynthetic process"/>
    <property type="evidence" value="ECO:0007669"/>
    <property type="project" value="InterPro"/>
</dbReference>
<accession>A0AA90PJF7</accession>
<keyword evidence="16 24" id="KW-0443">Lipid metabolism</keyword>
<keyword evidence="19 24" id="KW-1208">Phospholipid metabolism</keyword>
<dbReference type="InterPro" id="IPR033718">
    <property type="entry name" value="DAGK_prok"/>
</dbReference>
<keyword evidence="10 23" id="KW-0479">Metal-binding</keyword>
<dbReference type="EC" id="2.7.1.107" evidence="3 24"/>
<evidence type="ECO:0000256" key="2">
    <source>
        <dbReference type="ARBA" id="ARBA00005967"/>
    </source>
</evidence>
<sequence length="129" mass="14674">MKQNRNSKKGRGGLKRVLNALFYSRDGFLSAWIDEAAFRQVFILAIFCIFGTFFISSSWEDRMLLIIPPVLSVVVELINTAIENAIDFTSLKSHPLAKKAKDMGSTAQFVVLVFWVCVWGSFLWCKYVV</sequence>
<evidence type="ECO:0000256" key="23">
    <source>
        <dbReference type="PIRSR" id="PIRSR600829-4"/>
    </source>
</evidence>
<keyword evidence="14 23" id="KW-0460">Magnesium</keyword>
<evidence type="ECO:0000256" key="1">
    <source>
        <dbReference type="ARBA" id="ARBA00004429"/>
    </source>
</evidence>
<comment type="subcellular location">
    <subcellularLocation>
        <location evidence="1">Cell inner membrane</location>
        <topology evidence="1">Multi-pass membrane protein</topology>
    </subcellularLocation>
</comment>
<dbReference type="EMBL" id="JAUYZK010000005">
    <property type="protein sequence ID" value="MDP2538966.1"/>
    <property type="molecule type" value="Genomic_DNA"/>
</dbReference>
<gene>
    <name evidence="25" type="ORF">Q5I04_03860</name>
    <name evidence="26" type="ORF">Q5I06_04145</name>
</gene>
<dbReference type="EMBL" id="JAUPEV010000004">
    <property type="protein sequence ID" value="MDO7253045.1"/>
    <property type="molecule type" value="Genomic_DNA"/>
</dbReference>
<feature type="binding site" evidence="21">
    <location>
        <position position="62"/>
    </location>
    <ligand>
        <name>substrate</name>
    </ligand>
</feature>
<evidence type="ECO:0000256" key="18">
    <source>
        <dbReference type="ARBA" id="ARBA00023209"/>
    </source>
</evidence>
<feature type="transmembrane region" description="Helical" evidence="24">
    <location>
        <begin position="65"/>
        <end position="82"/>
    </location>
</feature>
<feature type="binding site" evidence="22">
    <location>
        <position position="16"/>
    </location>
    <ligand>
        <name>ATP</name>
        <dbReference type="ChEBI" id="CHEBI:30616"/>
    </ligand>
</feature>
<evidence type="ECO:0000256" key="20">
    <source>
        <dbReference type="PIRSR" id="PIRSR600829-1"/>
    </source>
</evidence>
<dbReference type="GO" id="GO:0005886">
    <property type="term" value="C:plasma membrane"/>
    <property type="evidence" value="ECO:0007669"/>
    <property type="project" value="UniProtKB-SubCell"/>
</dbReference>
<dbReference type="CDD" id="cd14264">
    <property type="entry name" value="DAGK_IM"/>
    <property type="match status" value="1"/>
</dbReference>
<keyword evidence="9 24" id="KW-0812">Transmembrane</keyword>
<feature type="binding site" evidence="23">
    <location>
        <position position="35"/>
    </location>
    <ligand>
        <name>a divalent metal cation</name>
        <dbReference type="ChEBI" id="CHEBI:60240"/>
    </ligand>
</feature>
<feature type="binding site" evidence="21">
    <location>
        <begin position="119"/>
        <end position="124"/>
    </location>
    <ligand>
        <name>substrate</name>
    </ligand>
</feature>
<evidence type="ECO:0000256" key="10">
    <source>
        <dbReference type="ARBA" id="ARBA00022723"/>
    </source>
</evidence>
<keyword evidence="11 22" id="KW-0547">Nucleotide-binding</keyword>
<evidence type="ECO:0000256" key="17">
    <source>
        <dbReference type="ARBA" id="ARBA00023136"/>
    </source>
</evidence>
<feature type="binding site" evidence="21">
    <location>
        <position position="16"/>
    </location>
    <ligand>
        <name>substrate</name>
    </ligand>
</feature>
<comment type="cofactor">
    <cofactor evidence="23">
        <name>Mg(2+)</name>
        <dbReference type="ChEBI" id="CHEBI:18420"/>
    </cofactor>
    <text evidence="23">Mn(2+), Zn(2+), Cd(2+) and Co(2+) support activity to lesser extents.</text>
</comment>
<evidence type="ECO:0000256" key="13">
    <source>
        <dbReference type="ARBA" id="ARBA00022840"/>
    </source>
</evidence>
<evidence type="ECO:0000313" key="27">
    <source>
        <dbReference type="Proteomes" id="UP001177258"/>
    </source>
</evidence>
<feature type="binding site" evidence="23">
    <location>
        <position position="83"/>
    </location>
    <ligand>
        <name>a divalent metal cation</name>
        <dbReference type="ChEBI" id="CHEBI:60240"/>
    </ligand>
</feature>
<evidence type="ECO:0000256" key="8">
    <source>
        <dbReference type="ARBA" id="ARBA00022679"/>
    </source>
</evidence>
<evidence type="ECO:0000256" key="22">
    <source>
        <dbReference type="PIRSR" id="PIRSR600829-3"/>
    </source>
</evidence>
<organism evidence="26 27">
    <name type="scientific">Helicobacter cappadocius</name>
    <dbReference type="NCBI Taxonomy" id="3063998"/>
    <lineage>
        <taxon>Bacteria</taxon>
        <taxon>Pseudomonadati</taxon>
        <taxon>Campylobacterota</taxon>
        <taxon>Epsilonproteobacteria</taxon>
        <taxon>Campylobacterales</taxon>
        <taxon>Helicobacteraceae</taxon>
        <taxon>Helicobacter</taxon>
    </lineage>
</organism>
<name>A0AA90PJF7_9HELI</name>
<dbReference type="Pfam" id="PF01219">
    <property type="entry name" value="DAGK_prokar"/>
    <property type="match status" value="1"/>
</dbReference>
<evidence type="ECO:0000313" key="26">
    <source>
        <dbReference type="EMBL" id="MDP2538966.1"/>
    </source>
</evidence>
<feature type="binding site" evidence="22">
    <location>
        <begin position="101"/>
        <end position="102"/>
    </location>
    <ligand>
        <name>ATP</name>
        <dbReference type="ChEBI" id="CHEBI:30616"/>
    </ligand>
</feature>
<dbReference type="Proteomes" id="UP001240777">
    <property type="component" value="Unassembled WGS sequence"/>
</dbReference>
<keyword evidence="28" id="KW-1185">Reference proteome</keyword>
<dbReference type="InterPro" id="IPR000829">
    <property type="entry name" value="DAGK"/>
</dbReference>
<evidence type="ECO:0000256" key="21">
    <source>
        <dbReference type="PIRSR" id="PIRSR600829-2"/>
    </source>
</evidence>
<dbReference type="RefSeq" id="WP_305516885.1">
    <property type="nucleotide sequence ID" value="NZ_JAUPEV010000004.1"/>
</dbReference>